<feature type="region of interest" description="Disordered" evidence="1">
    <location>
        <begin position="29"/>
        <end position="53"/>
    </location>
</feature>
<organism evidence="2 3">
    <name type="scientific">Rhizoclosmatium globosum</name>
    <dbReference type="NCBI Taxonomy" id="329046"/>
    <lineage>
        <taxon>Eukaryota</taxon>
        <taxon>Fungi</taxon>
        <taxon>Fungi incertae sedis</taxon>
        <taxon>Chytridiomycota</taxon>
        <taxon>Chytridiomycota incertae sedis</taxon>
        <taxon>Chytridiomycetes</taxon>
        <taxon>Chytridiales</taxon>
        <taxon>Chytriomycetaceae</taxon>
        <taxon>Rhizoclosmatium</taxon>
    </lineage>
</organism>
<proteinExistence type="predicted"/>
<evidence type="ECO:0000313" key="3">
    <source>
        <dbReference type="Proteomes" id="UP000193642"/>
    </source>
</evidence>
<sequence>MNSPKERAGEDFSSIQKWLKNLPSIGSLERLGGSLEDTSVGTSKRLKNSRETLNQSTKAALKDDMANLAAGKSDVSEPKPLTPKQSLGLESEKRDISGATTAAPLGNIYPQSASQGIPQITQSPSATLKKGGRLQEVASQQSPENTTMGRLRR</sequence>
<gene>
    <name evidence="2" type="ORF">BCR33DRAFT_390340</name>
</gene>
<dbReference type="AlphaFoldDB" id="A0A1Y2BXP9"/>
<feature type="compositionally biased region" description="Polar residues" evidence="1">
    <location>
        <begin position="137"/>
        <end position="153"/>
    </location>
</feature>
<name>A0A1Y2BXP9_9FUNG</name>
<evidence type="ECO:0000313" key="2">
    <source>
        <dbReference type="EMBL" id="ORY39531.1"/>
    </source>
</evidence>
<protein>
    <submittedName>
        <fullName evidence="2">Uncharacterized protein</fullName>
    </submittedName>
</protein>
<dbReference type="Proteomes" id="UP000193642">
    <property type="component" value="Unassembled WGS sequence"/>
</dbReference>
<feature type="compositionally biased region" description="Polar residues" evidence="1">
    <location>
        <begin position="109"/>
        <end position="126"/>
    </location>
</feature>
<comment type="caution">
    <text evidence="2">The sequence shown here is derived from an EMBL/GenBank/DDBJ whole genome shotgun (WGS) entry which is preliminary data.</text>
</comment>
<accession>A0A1Y2BXP9</accession>
<keyword evidence="3" id="KW-1185">Reference proteome</keyword>
<dbReference type="OrthoDB" id="2163143at2759"/>
<evidence type="ECO:0000256" key="1">
    <source>
        <dbReference type="SAM" id="MobiDB-lite"/>
    </source>
</evidence>
<reference evidence="2 3" key="1">
    <citation type="submission" date="2016-07" db="EMBL/GenBank/DDBJ databases">
        <title>Pervasive Adenine N6-methylation of Active Genes in Fungi.</title>
        <authorList>
            <consortium name="DOE Joint Genome Institute"/>
            <person name="Mondo S.J."/>
            <person name="Dannebaum R.O."/>
            <person name="Kuo R.C."/>
            <person name="Labutti K."/>
            <person name="Haridas S."/>
            <person name="Kuo A."/>
            <person name="Salamov A."/>
            <person name="Ahrendt S.R."/>
            <person name="Lipzen A."/>
            <person name="Sullivan W."/>
            <person name="Andreopoulos W.B."/>
            <person name="Clum A."/>
            <person name="Lindquist E."/>
            <person name="Daum C."/>
            <person name="Ramamoorthy G.K."/>
            <person name="Gryganskyi A."/>
            <person name="Culley D."/>
            <person name="Magnuson J.K."/>
            <person name="James T.Y."/>
            <person name="O'Malley M.A."/>
            <person name="Stajich J.E."/>
            <person name="Spatafora J.W."/>
            <person name="Visel A."/>
            <person name="Grigoriev I.V."/>
        </authorList>
    </citation>
    <scope>NUCLEOTIDE SEQUENCE [LARGE SCALE GENOMIC DNA]</scope>
    <source>
        <strain evidence="2 3">JEL800</strain>
    </source>
</reference>
<dbReference type="EMBL" id="MCGO01000039">
    <property type="protein sequence ID" value="ORY39531.1"/>
    <property type="molecule type" value="Genomic_DNA"/>
</dbReference>
<feature type="region of interest" description="Disordered" evidence="1">
    <location>
        <begin position="67"/>
        <end position="153"/>
    </location>
</feature>